<gene>
    <name evidence="8" type="ORF">OCBIM_22037017mg</name>
</gene>
<evidence type="ECO:0000256" key="6">
    <source>
        <dbReference type="ARBA" id="ARBA00023239"/>
    </source>
</evidence>
<dbReference type="InterPro" id="IPR029787">
    <property type="entry name" value="Nucleotide_cyclase"/>
</dbReference>
<evidence type="ECO:0000256" key="3">
    <source>
        <dbReference type="ARBA" id="ARBA00022741"/>
    </source>
</evidence>
<evidence type="ECO:0000313" key="8">
    <source>
        <dbReference type="EMBL" id="KOF73951.1"/>
    </source>
</evidence>
<dbReference type="GO" id="GO:0035556">
    <property type="term" value="P:intracellular signal transduction"/>
    <property type="evidence" value="ECO:0007669"/>
    <property type="project" value="InterPro"/>
</dbReference>
<evidence type="ECO:0000256" key="1">
    <source>
        <dbReference type="ARBA" id="ARBA00004370"/>
    </source>
</evidence>
<dbReference type="GO" id="GO:0007168">
    <property type="term" value="P:receptor guanylyl cyclase signaling pathway"/>
    <property type="evidence" value="ECO:0007669"/>
    <property type="project" value="TreeGrafter"/>
</dbReference>
<dbReference type="PANTHER" id="PTHR11920:SF335">
    <property type="entry name" value="GUANYLATE CYCLASE"/>
    <property type="match status" value="1"/>
</dbReference>
<evidence type="ECO:0000256" key="4">
    <source>
        <dbReference type="ARBA" id="ARBA00022989"/>
    </source>
</evidence>
<dbReference type="GO" id="GO:0000166">
    <property type="term" value="F:nucleotide binding"/>
    <property type="evidence" value="ECO:0007669"/>
    <property type="project" value="UniProtKB-KW"/>
</dbReference>
<dbReference type="Pfam" id="PF00211">
    <property type="entry name" value="Guanylate_cyc"/>
    <property type="match status" value="1"/>
</dbReference>
<dbReference type="EMBL" id="KQ422909">
    <property type="protein sequence ID" value="KOF73951.1"/>
    <property type="molecule type" value="Genomic_DNA"/>
</dbReference>
<feature type="non-terminal residue" evidence="8">
    <location>
        <position position="1"/>
    </location>
</feature>
<sequence>ITTLLNDLYSTFDSVLENFDVYKVETIGDAYMVASGLPIRNGKKHAGEIGRMSLQLLQKVSTFVVKHRPKEVLKLRIGIHSEMRNRLTAINNCLRNVQIKSCLKHVFLYTAVYLCHGWLSSSNGLRSQDNSLADDNDCDDTNNDDGDQHLAFISILSRPKHSECRKRVCVDVVWEFIEHKYSGWCGVKASLRDSESYKRMIREKYPESSLRNLRSSLSLILFYL</sequence>
<dbReference type="PROSITE" id="PS50125">
    <property type="entry name" value="GUANYLATE_CYCLASE_2"/>
    <property type="match status" value="1"/>
</dbReference>
<reference evidence="8" key="1">
    <citation type="submission" date="2015-07" db="EMBL/GenBank/DDBJ databases">
        <title>MeaNS - Measles Nucleotide Surveillance Program.</title>
        <authorList>
            <person name="Tran T."/>
            <person name="Druce J."/>
        </authorList>
    </citation>
    <scope>NUCLEOTIDE SEQUENCE</scope>
    <source>
        <strain evidence="8">UCB-OBI-ISO-001</strain>
        <tissue evidence="8">Gonad</tissue>
    </source>
</reference>
<dbReference type="GO" id="GO:0001653">
    <property type="term" value="F:peptide receptor activity"/>
    <property type="evidence" value="ECO:0007669"/>
    <property type="project" value="TreeGrafter"/>
</dbReference>
<dbReference type="OrthoDB" id="1890790at2759"/>
<dbReference type="PANTHER" id="PTHR11920">
    <property type="entry name" value="GUANYLYL CYCLASE"/>
    <property type="match status" value="1"/>
</dbReference>
<dbReference type="CDD" id="cd07302">
    <property type="entry name" value="CHD"/>
    <property type="match status" value="1"/>
</dbReference>
<evidence type="ECO:0000256" key="2">
    <source>
        <dbReference type="ARBA" id="ARBA00022692"/>
    </source>
</evidence>
<keyword evidence="3" id="KW-0547">Nucleotide-binding</keyword>
<dbReference type="GO" id="GO:0005886">
    <property type="term" value="C:plasma membrane"/>
    <property type="evidence" value="ECO:0007669"/>
    <property type="project" value="TreeGrafter"/>
</dbReference>
<keyword evidence="2" id="KW-0812">Transmembrane</keyword>
<name>A0A0L8GA91_OCTBM</name>
<dbReference type="SMART" id="SM00044">
    <property type="entry name" value="CYCc"/>
    <property type="match status" value="1"/>
</dbReference>
<proteinExistence type="predicted"/>
<keyword evidence="4" id="KW-1133">Transmembrane helix</keyword>
<dbReference type="SUPFAM" id="SSF55073">
    <property type="entry name" value="Nucleotide cyclase"/>
    <property type="match status" value="1"/>
</dbReference>
<comment type="subcellular location">
    <subcellularLocation>
        <location evidence="1">Membrane</location>
    </subcellularLocation>
</comment>
<accession>A0A0L8GA91</accession>
<dbReference type="InterPro" id="IPR001054">
    <property type="entry name" value="A/G_cyclase"/>
</dbReference>
<keyword evidence="6" id="KW-0456">Lyase</keyword>
<dbReference type="AlphaFoldDB" id="A0A0L8GA91"/>
<dbReference type="GO" id="GO:0004016">
    <property type="term" value="F:adenylate cyclase activity"/>
    <property type="evidence" value="ECO:0007669"/>
    <property type="project" value="TreeGrafter"/>
</dbReference>
<feature type="domain" description="Guanylate cyclase" evidence="7">
    <location>
        <begin position="1"/>
        <end position="81"/>
    </location>
</feature>
<dbReference type="InterPro" id="IPR050401">
    <property type="entry name" value="Cyclic_nucleotide_synthase"/>
</dbReference>
<evidence type="ECO:0000256" key="5">
    <source>
        <dbReference type="ARBA" id="ARBA00023136"/>
    </source>
</evidence>
<dbReference type="GO" id="GO:0004383">
    <property type="term" value="F:guanylate cyclase activity"/>
    <property type="evidence" value="ECO:0007669"/>
    <property type="project" value="TreeGrafter"/>
</dbReference>
<evidence type="ECO:0000259" key="7">
    <source>
        <dbReference type="PROSITE" id="PS50125"/>
    </source>
</evidence>
<keyword evidence="5" id="KW-0472">Membrane</keyword>
<dbReference type="STRING" id="37653.A0A0L8GA91"/>
<dbReference type="Gene3D" id="3.30.70.1230">
    <property type="entry name" value="Nucleotide cyclase"/>
    <property type="match status" value="1"/>
</dbReference>
<organism evidence="8">
    <name type="scientific">Octopus bimaculoides</name>
    <name type="common">California two-spotted octopus</name>
    <dbReference type="NCBI Taxonomy" id="37653"/>
    <lineage>
        <taxon>Eukaryota</taxon>
        <taxon>Metazoa</taxon>
        <taxon>Spiralia</taxon>
        <taxon>Lophotrochozoa</taxon>
        <taxon>Mollusca</taxon>
        <taxon>Cephalopoda</taxon>
        <taxon>Coleoidea</taxon>
        <taxon>Octopodiformes</taxon>
        <taxon>Octopoda</taxon>
        <taxon>Incirrata</taxon>
        <taxon>Octopodidae</taxon>
        <taxon>Octopus</taxon>
    </lineage>
</organism>
<protein>
    <recommendedName>
        <fullName evidence="7">Guanylate cyclase domain-containing protein</fullName>
    </recommendedName>
</protein>